<reference evidence="3" key="1">
    <citation type="submission" date="2016-03" db="EMBL/GenBank/DDBJ databases">
        <title>Mechanisms controlling the formation of the plant cell surface in tip-growing cells are functionally conserved among land plants.</title>
        <authorList>
            <person name="Honkanen S."/>
            <person name="Jones V.A."/>
            <person name="Morieri G."/>
            <person name="Champion C."/>
            <person name="Hetherington A.J."/>
            <person name="Kelly S."/>
            <person name="Saint-Marcoux D."/>
            <person name="Proust H."/>
            <person name="Prescott H."/>
            <person name="Dolan L."/>
        </authorList>
    </citation>
    <scope>NUCLEOTIDE SEQUENCE [LARGE SCALE GENOMIC DNA]</scope>
    <source>
        <tissue evidence="3">Whole gametophyte</tissue>
    </source>
</reference>
<keyword evidence="1" id="KW-0175">Coiled coil</keyword>
<accession>A0A176VEI0</accession>
<name>A0A176VEI0_MARPO</name>
<comment type="caution">
    <text evidence="3">The sequence shown here is derived from an EMBL/GenBank/DDBJ whole genome shotgun (WGS) entry which is preliminary data.</text>
</comment>
<gene>
    <name evidence="3" type="ORF">AXG93_3058s1000</name>
</gene>
<evidence type="ECO:0000313" key="4">
    <source>
        <dbReference type="Proteomes" id="UP000077202"/>
    </source>
</evidence>
<feature type="region of interest" description="Disordered" evidence="2">
    <location>
        <begin position="1"/>
        <end position="46"/>
    </location>
</feature>
<protein>
    <submittedName>
        <fullName evidence="3">Uncharacterized protein</fullName>
    </submittedName>
</protein>
<dbReference type="AlphaFoldDB" id="A0A176VEI0"/>
<evidence type="ECO:0000256" key="2">
    <source>
        <dbReference type="SAM" id="MobiDB-lite"/>
    </source>
</evidence>
<dbReference type="Proteomes" id="UP000077202">
    <property type="component" value="Unassembled WGS sequence"/>
</dbReference>
<feature type="region of interest" description="Disordered" evidence="2">
    <location>
        <begin position="54"/>
        <end position="73"/>
    </location>
</feature>
<feature type="coiled-coil region" evidence="1">
    <location>
        <begin position="282"/>
        <end position="348"/>
    </location>
</feature>
<evidence type="ECO:0000313" key="3">
    <source>
        <dbReference type="EMBL" id="OAE18873.1"/>
    </source>
</evidence>
<evidence type="ECO:0000256" key="1">
    <source>
        <dbReference type="SAM" id="Coils"/>
    </source>
</evidence>
<dbReference type="EMBL" id="LVLJ01003985">
    <property type="protein sequence ID" value="OAE18873.1"/>
    <property type="molecule type" value="Genomic_DNA"/>
</dbReference>
<sequence length="386" mass="43584">MGLLTKSNEKRFSKETEILELESDKESKEEDTRAKETTQGAAQGPIRVELVTAEEGSERLPAKKQKVAKASEVARRPEALMAGSDVTLLPKTRARPKKKAHRWVIVSKSLEGSVAMSERIASLADEKADMLEPKTSEEHANELTLSEEIQEHKVEQIGGTVVESLEISLPQVSLGMMKPKAKKRSSEAEPKELAVAFPNFLHESVVSLLKYLDGKREKYAVSAEARFYVEMLRNRTHSKRAATVKIAKEMTRECAAVTASLKVCEEQLRAKYMECEVLWLNLAKEKELCEDKELRIKDLRREIATMKTKRMELRARIVAQTEAHTKEMQRANKLMASLAEQTKKHKAELANWAKRLTECETVKCNYTLLFGSLAIIEQCLLEITCA</sequence>
<organism evidence="3 4">
    <name type="scientific">Marchantia polymorpha subsp. ruderalis</name>
    <dbReference type="NCBI Taxonomy" id="1480154"/>
    <lineage>
        <taxon>Eukaryota</taxon>
        <taxon>Viridiplantae</taxon>
        <taxon>Streptophyta</taxon>
        <taxon>Embryophyta</taxon>
        <taxon>Marchantiophyta</taxon>
        <taxon>Marchantiopsida</taxon>
        <taxon>Marchantiidae</taxon>
        <taxon>Marchantiales</taxon>
        <taxon>Marchantiaceae</taxon>
        <taxon>Marchantia</taxon>
    </lineage>
</organism>
<proteinExistence type="predicted"/>
<keyword evidence="4" id="KW-1185">Reference proteome</keyword>
<feature type="compositionally biased region" description="Basic and acidic residues" evidence="2">
    <location>
        <begin position="7"/>
        <end position="36"/>
    </location>
</feature>